<feature type="region of interest" description="Disordered" evidence="2">
    <location>
        <begin position="124"/>
        <end position="145"/>
    </location>
</feature>
<dbReference type="AlphaFoldDB" id="A0A7X1AUM9"/>
<dbReference type="GO" id="GO:0016787">
    <property type="term" value="F:hydrolase activity"/>
    <property type="evidence" value="ECO:0007669"/>
    <property type="project" value="UniProtKB-KW"/>
</dbReference>
<dbReference type="PROSITE" id="PS51192">
    <property type="entry name" value="HELICASE_ATP_BIND_1"/>
    <property type="match status" value="1"/>
</dbReference>
<dbReference type="GO" id="GO:0004386">
    <property type="term" value="F:helicase activity"/>
    <property type="evidence" value="ECO:0007669"/>
    <property type="project" value="UniProtKB-KW"/>
</dbReference>
<keyword evidence="5" id="KW-0347">Helicase</keyword>
<name>A0A7X1AUM9_9BACT</name>
<evidence type="ECO:0000259" key="3">
    <source>
        <dbReference type="PROSITE" id="PS51192"/>
    </source>
</evidence>
<sequence>MADSMFTRDARHKYSESALKRWSSWLSRDWEHYFQPHILELGRKYYRRNSIIEVELTPQDLTVSVETDDGEAYSIVEWSRIGPMVRDSRNDHDLGQAIAVAGLYEIEELLADRLTPLPFEKTAPTPKAVAEKPENSDSSPSGNPEERPVLLFFIEGEKLCFRALPNGSHEESDSNQRRERLIQLSHMARRSGFKFNNRSAVFEMAESEKFLSFLRNGVPGWRSSFDIHQTSEVELLNLGQREVRLQASVHRSSDSGGLRLEWSSHLGEDTLSDEEIARLLRRKESPLFLPGRGLVRLDPEGIEISRQLENLPGGRKRDLPPYLFLSLFQTHSVTFRLSPEVQEWIEALKSPDPEPPAGTPDFLRPYQRRGVAHLFHLCNNDCHPLLADEMGLGKTIQILALLHCDGFEIPSLVVCPASVVSVWTREAQRFFPDMPFRVLRSGDSWREHPGGCLWVASYTQLRRHRSYLEDAQFRYAVLDEAQQIKNPDAKVSRACFAIKANHRIALTGTPVENSHMDLWSIFRFLMPDLLGSRREFFDEMNRDRKALVERVRIQAAPFLIRRTKKEVVQELPDKVETELLCSMGDQQRKVYNRIAETVFQEFKSGFRQLSGQRSLHFLTAITRLRQACCDLRLLPEDFREEAGITDDLPLAGMSGKLETLSENLQEILVGPRKVVIFSQFVSLLDRTEELLAQQFPQIRQFRLTGSTRDRESPVAEFQKHRKAAVMLVSLKAGGTGITLHAADYVFLLDPWWNPAAEQQAIDRVHRIGQQKTVFVYRLVAQGTIEENIQKLKAEKTGLFKEIVESSRPLEAIRSHFDTIEGFLKPSE</sequence>
<dbReference type="Gene3D" id="3.40.50.10810">
    <property type="entry name" value="Tandem AAA-ATPase domain"/>
    <property type="match status" value="1"/>
</dbReference>
<dbReference type="InterPro" id="IPR014001">
    <property type="entry name" value="Helicase_ATP-bd"/>
</dbReference>
<evidence type="ECO:0000313" key="5">
    <source>
        <dbReference type="EMBL" id="MBC2600179.1"/>
    </source>
</evidence>
<organism evidence="5 6">
    <name type="scientific">Puniceicoccus vermicola</name>
    <dbReference type="NCBI Taxonomy" id="388746"/>
    <lineage>
        <taxon>Bacteria</taxon>
        <taxon>Pseudomonadati</taxon>
        <taxon>Verrucomicrobiota</taxon>
        <taxon>Opitutia</taxon>
        <taxon>Puniceicoccales</taxon>
        <taxon>Puniceicoccaceae</taxon>
        <taxon>Puniceicoccus</taxon>
    </lineage>
</organism>
<evidence type="ECO:0000256" key="1">
    <source>
        <dbReference type="ARBA" id="ARBA00022801"/>
    </source>
</evidence>
<dbReference type="Pfam" id="PF00271">
    <property type="entry name" value="Helicase_C"/>
    <property type="match status" value="1"/>
</dbReference>
<evidence type="ECO:0000313" key="6">
    <source>
        <dbReference type="Proteomes" id="UP000525652"/>
    </source>
</evidence>
<dbReference type="Proteomes" id="UP000525652">
    <property type="component" value="Unassembled WGS sequence"/>
</dbReference>
<dbReference type="InterPro" id="IPR000330">
    <property type="entry name" value="SNF2_N"/>
</dbReference>
<reference evidence="5 6" key="1">
    <citation type="submission" date="2020-07" db="EMBL/GenBank/DDBJ databases">
        <authorList>
            <person name="Feng X."/>
        </authorList>
    </citation>
    <scope>NUCLEOTIDE SEQUENCE [LARGE SCALE GENOMIC DNA]</scope>
    <source>
        <strain evidence="5 6">JCM14086</strain>
    </source>
</reference>
<keyword evidence="5" id="KW-0547">Nucleotide-binding</keyword>
<dbReference type="SMART" id="SM00490">
    <property type="entry name" value="HELICc"/>
    <property type="match status" value="1"/>
</dbReference>
<feature type="domain" description="Helicase ATP-binding" evidence="3">
    <location>
        <begin position="375"/>
        <end position="528"/>
    </location>
</feature>
<dbReference type="Gene3D" id="3.40.50.300">
    <property type="entry name" value="P-loop containing nucleotide triphosphate hydrolases"/>
    <property type="match status" value="1"/>
</dbReference>
<keyword evidence="1" id="KW-0378">Hydrolase</keyword>
<feature type="domain" description="Helicase C-terminal" evidence="4">
    <location>
        <begin position="663"/>
        <end position="810"/>
    </location>
</feature>
<evidence type="ECO:0000259" key="4">
    <source>
        <dbReference type="PROSITE" id="PS51194"/>
    </source>
</evidence>
<dbReference type="InterPro" id="IPR027417">
    <property type="entry name" value="P-loop_NTPase"/>
</dbReference>
<comment type="caution">
    <text evidence="5">The sequence shown here is derived from an EMBL/GenBank/DDBJ whole genome shotgun (WGS) entry which is preliminary data.</text>
</comment>
<dbReference type="InterPro" id="IPR038718">
    <property type="entry name" value="SNF2-like_sf"/>
</dbReference>
<keyword evidence="5" id="KW-0067">ATP-binding</keyword>
<dbReference type="CDD" id="cd18793">
    <property type="entry name" value="SF2_C_SNF"/>
    <property type="match status" value="1"/>
</dbReference>
<dbReference type="EMBL" id="JACHVA010000004">
    <property type="protein sequence ID" value="MBC2600179.1"/>
    <property type="molecule type" value="Genomic_DNA"/>
</dbReference>
<accession>A0A7X1AUM9</accession>
<dbReference type="SUPFAM" id="SSF52540">
    <property type="entry name" value="P-loop containing nucleoside triphosphate hydrolases"/>
    <property type="match status" value="2"/>
</dbReference>
<keyword evidence="6" id="KW-1185">Reference proteome</keyword>
<dbReference type="InterPro" id="IPR001650">
    <property type="entry name" value="Helicase_C-like"/>
</dbReference>
<dbReference type="PANTHER" id="PTHR10799">
    <property type="entry name" value="SNF2/RAD54 HELICASE FAMILY"/>
    <property type="match status" value="1"/>
</dbReference>
<proteinExistence type="predicted"/>
<gene>
    <name evidence="5" type="ORF">H5P30_00120</name>
</gene>
<dbReference type="Pfam" id="PF00176">
    <property type="entry name" value="SNF2-rel_dom"/>
    <property type="match status" value="1"/>
</dbReference>
<dbReference type="InterPro" id="IPR049730">
    <property type="entry name" value="SNF2/RAD54-like_C"/>
</dbReference>
<protein>
    <submittedName>
        <fullName evidence="5">DEAD/DEAH box helicase</fullName>
    </submittedName>
</protein>
<dbReference type="SMART" id="SM00487">
    <property type="entry name" value="DEXDc"/>
    <property type="match status" value="1"/>
</dbReference>
<evidence type="ECO:0000256" key="2">
    <source>
        <dbReference type="SAM" id="MobiDB-lite"/>
    </source>
</evidence>
<dbReference type="GO" id="GO:0005524">
    <property type="term" value="F:ATP binding"/>
    <property type="evidence" value="ECO:0007669"/>
    <property type="project" value="InterPro"/>
</dbReference>
<dbReference type="PROSITE" id="PS51194">
    <property type="entry name" value="HELICASE_CTER"/>
    <property type="match status" value="1"/>
</dbReference>